<protein>
    <submittedName>
        <fullName evidence="1">Uncharacterized protein</fullName>
    </submittedName>
</protein>
<sequence>MLLALEPFPKTMPSNHQVREFDFENPEAVTIGGTLDAEAWAKCSRQADPNYDWYGYTQSVNKTLFDHPDFAHREHEAAQKTEWNQILKDLEPFNPRAV</sequence>
<gene>
    <name evidence="1" type="ORF">Lyrsu03_00032</name>
</gene>
<accession>A0AAU6VZH7</accession>
<reference evidence="1" key="1">
    <citation type="journal article" date="2024" name="J. Gen. Virol.">
        <title>Novel phages of Pseudomonas syringae unveil numerous potential auxiliary metabolic genes.</title>
        <authorList>
            <person name="Feltin C."/>
            <person name="Garneau J.R."/>
            <person name="Morris C.E."/>
            <person name="Berard A."/>
            <person name="Torres-Barcelo C."/>
        </authorList>
    </citation>
    <scope>NUCLEOTIDE SEQUENCE</scope>
</reference>
<evidence type="ECO:0000313" key="1">
    <source>
        <dbReference type="EMBL" id="XAI69830.1"/>
    </source>
</evidence>
<proteinExistence type="predicted"/>
<dbReference type="EMBL" id="PP179314">
    <property type="protein sequence ID" value="XAI69830.1"/>
    <property type="molecule type" value="Genomic_DNA"/>
</dbReference>
<organism evidence="1">
    <name type="scientific">Pseudomonas phage Lyrsu03</name>
    <dbReference type="NCBI Taxonomy" id="3138537"/>
    <lineage>
        <taxon>Viruses</taxon>
    </lineage>
</organism>
<name>A0AAU6VZH7_9VIRU</name>